<evidence type="ECO:0000256" key="1">
    <source>
        <dbReference type="SAM" id="MobiDB-lite"/>
    </source>
</evidence>
<dbReference type="EMBL" id="JAINUG010000219">
    <property type="protein sequence ID" value="KAJ8387027.1"/>
    <property type="molecule type" value="Genomic_DNA"/>
</dbReference>
<gene>
    <name evidence="2" type="ORF">AAFF_G00162040</name>
</gene>
<evidence type="ECO:0000313" key="3">
    <source>
        <dbReference type="Proteomes" id="UP001221898"/>
    </source>
</evidence>
<evidence type="ECO:0000313" key="2">
    <source>
        <dbReference type="EMBL" id="KAJ8387027.1"/>
    </source>
</evidence>
<reference evidence="2" key="1">
    <citation type="journal article" date="2023" name="Science">
        <title>Genome structures resolve the early diversification of teleost fishes.</title>
        <authorList>
            <person name="Parey E."/>
            <person name="Louis A."/>
            <person name="Montfort J."/>
            <person name="Bouchez O."/>
            <person name="Roques C."/>
            <person name="Iampietro C."/>
            <person name="Lluch J."/>
            <person name="Castinel A."/>
            <person name="Donnadieu C."/>
            <person name="Desvignes T."/>
            <person name="Floi Bucao C."/>
            <person name="Jouanno E."/>
            <person name="Wen M."/>
            <person name="Mejri S."/>
            <person name="Dirks R."/>
            <person name="Jansen H."/>
            <person name="Henkel C."/>
            <person name="Chen W.J."/>
            <person name="Zahm M."/>
            <person name="Cabau C."/>
            <person name="Klopp C."/>
            <person name="Thompson A.W."/>
            <person name="Robinson-Rechavi M."/>
            <person name="Braasch I."/>
            <person name="Lecointre G."/>
            <person name="Bobe J."/>
            <person name="Postlethwait J.H."/>
            <person name="Berthelot C."/>
            <person name="Roest Crollius H."/>
            <person name="Guiguen Y."/>
        </authorList>
    </citation>
    <scope>NUCLEOTIDE SEQUENCE</scope>
    <source>
        <strain evidence="2">NC1722</strain>
    </source>
</reference>
<accession>A0AAD7W7T5</accession>
<dbReference type="AlphaFoldDB" id="A0AAD7W7T5"/>
<keyword evidence="3" id="KW-1185">Reference proteome</keyword>
<sequence length="116" mass="12920">MLESTNQLSVKVTPAIKLNFYAEVTKRCGPLLPHHGRLDVMSLDAHRLPRPPRGPPRAGGRGERKQTQQALARPPSHHFSVPYYTMSRHSLGAGQLLNYCQEPVGHLLPRRPGCLV</sequence>
<name>A0AAD7W7T5_9TELE</name>
<dbReference type="Proteomes" id="UP001221898">
    <property type="component" value="Unassembled WGS sequence"/>
</dbReference>
<comment type="caution">
    <text evidence="2">The sequence shown here is derived from an EMBL/GenBank/DDBJ whole genome shotgun (WGS) entry which is preliminary data.</text>
</comment>
<protein>
    <submittedName>
        <fullName evidence="2">Uncharacterized protein</fullName>
    </submittedName>
</protein>
<proteinExistence type="predicted"/>
<feature type="region of interest" description="Disordered" evidence="1">
    <location>
        <begin position="42"/>
        <end position="79"/>
    </location>
</feature>
<organism evidence="2 3">
    <name type="scientific">Aldrovandia affinis</name>
    <dbReference type="NCBI Taxonomy" id="143900"/>
    <lineage>
        <taxon>Eukaryota</taxon>
        <taxon>Metazoa</taxon>
        <taxon>Chordata</taxon>
        <taxon>Craniata</taxon>
        <taxon>Vertebrata</taxon>
        <taxon>Euteleostomi</taxon>
        <taxon>Actinopterygii</taxon>
        <taxon>Neopterygii</taxon>
        <taxon>Teleostei</taxon>
        <taxon>Notacanthiformes</taxon>
        <taxon>Halosauridae</taxon>
        <taxon>Aldrovandia</taxon>
    </lineage>
</organism>